<dbReference type="OrthoDB" id="6198094at2759"/>
<evidence type="ECO:0000313" key="3">
    <source>
        <dbReference type="Proteomes" id="UP000694844"/>
    </source>
</evidence>
<protein>
    <submittedName>
        <fullName evidence="4">Uncharacterized protein LOC111111166</fullName>
    </submittedName>
    <submittedName>
        <fullName evidence="5">Uncharacterized protein LOC111114662</fullName>
    </submittedName>
</protein>
<keyword evidence="1" id="KW-1133">Transmembrane helix</keyword>
<keyword evidence="1" id="KW-0472">Membrane</keyword>
<feature type="chain" id="PRO_5044666099" evidence="2">
    <location>
        <begin position="19"/>
        <end position="169"/>
    </location>
</feature>
<gene>
    <name evidence="5" type="primary">LOC111114662</name>
    <name evidence="4" type="synonym">LOC111111166</name>
</gene>
<name>A0A8B8BZP4_CRAVI</name>
<accession>A0A8B8BZP4</accession>
<dbReference type="GeneID" id="111114662"/>
<evidence type="ECO:0000313" key="4">
    <source>
        <dbReference type="RefSeq" id="XP_022303692.1"/>
    </source>
</evidence>
<dbReference type="Proteomes" id="UP000694844">
    <property type="component" value="Chromosome 9"/>
</dbReference>
<keyword evidence="1" id="KW-0812">Transmembrane</keyword>
<feature type="signal peptide" evidence="2">
    <location>
        <begin position="1"/>
        <end position="18"/>
    </location>
</feature>
<evidence type="ECO:0000313" key="5">
    <source>
        <dbReference type="RefSeq" id="XP_022308775.1"/>
    </source>
</evidence>
<keyword evidence="3" id="KW-1185">Reference proteome</keyword>
<organism evidence="3 5">
    <name type="scientific">Crassostrea virginica</name>
    <name type="common">Eastern oyster</name>
    <dbReference type="NCBI Taxonomy" id="6565"/>
    <lineage>
        <taxon>Eukaryota</taxon>
        <taxon>Metazoa</taxon>
        <taxon>Spiralia</taxon>
        <taxon>Lophotrochozoa</taxon>
        <taxon>Mollusca</taxon>
        <taxon>Bivalvia</taxon>
        <taxon>Autobranchia</taxon>
        <taxon>Pteriomorphia</taxon>
        <taxon>Ostreida</taxon>
        <taxon>Ostreoidea</taxon>
        <taxon>Ostreidae</taxon>
        <taxon>Crassostrea</taxon>
    </lineage>
</organism>
<reference evidence="4 5" key="1">
    <citation type="submission" date="2025-04" db="UniProtKB">
        <authorList>
            <consortium name="RefSeq"/>
        </authorList>
    </citation>
    <scope>IDENTIFICATION</scope>
    <source>
        <tissue evidence="4 5">Whole sample</tissue>
    </source>
</reference>
<dbReference type="KEGG" id="cvn:111114662"/>
<dbReference type="AlphaFoldDB" id="A0A8B8BZP4"/>
<keyword evidence="2" id="KW-0732">Signal</keyword>
<feature type="transmembrane region" description="Helical" evidence="1">
    <location>
        <begin position="71"/>
        <end position="94"/>
    </location>
</feature>
<dbReference type="KEGG" id="cvn:111111166"/>
<evidence type="ECO:0000256" key="1">
    <source>
        <dbReference type="SAM" id="Phobius"/>
    </source>
</evidence>
<dbReference type="RefSeq" id="XP_022303692.1">
    <property type="nucleotide sequence ID" value="XM_022447984.1"/>
</dbReference>
<proteinExistence type="predicted"/>
<evidence type="ECO:0000256" key="2">
    <source>
        <dbReference type="SAM" id="SignalP"/>
    </source>
</evidence>
<dbReference type="RefSeq" id="XP_022308775.1">
    <property type="nucleotide sequence ID" value="XM_022453067.1"/>
</dbReference>
<sequence>MINAIFLLILFLQEGCNAAALFSANATARSGRHKRWDEEVYDDYSEGEVDYKEETEEESKIKWLMMNWEKLALKFIFIMAFILMVLSCIVNCCVKHVKALYKSCAFMCKICRASCCPCLGAEGDRYYQQAKAFAERFGFKLPPDAYKQLMESAKEGAKQAAESKARSGF</sequence>